<evidence type="ECO:0000313" key="1">
    <source>
        <dbReference type="EMBL" id="CAA9450818.1"/>
    </source>
</evidence>
<sequence>MRGSDRAYDSGNEGEEGVLILGLGLVLPRLREMRVAKCSPRSL</sequence>
<proteinExistence type="predicted"/>
<reference evidence="1" key="1">
    <citation type="submission" date="2020-02" db="EMBL/GenBank/DDBJ databases">
        <authorList>
            <person name="Meier V. D."/>
        </authorList>
    </citation>
    <scope>NUCLEOTIDE SEQUENCE</scope>
    <source>
        <strain evidence="1">AVDCRST_MAG14</strain>
    </source>
</reference>
<name>A0A6J4QPC8_9ACTN</name>
<dbReference type="EMBL" id="CADCVG010000039">
    <property type="protein sequence ID" value="CAA9450818.1"/>
    <property type="molecule type" value="Genomic_DNA"/>
</dbReference>
<dbReference type="AlphaFoldDB" id="A0A6J4QPC8"/>
<organism evidence="1">
    <name type="scientific">uncultured Rubrobacteraceae bacterium</name>
    <dbReference type="NCBI Taxonomy" id="349277"/>
    <lineage>
        <taxon>Bacteria</taxon>
        <taxon>Bacillati</taxon>
        <taxon>Actinomycetota</taxon>
        <taxon>Rubrobacteria</taxon>
        <taxon>Rubrobacterales</taxon>
        <taxon>Rubrobacteraceae</taxon>
        <taxon>environmental samples</taxon>
    </lineage>
</organism>
<accession>A0A6J4QPC8</accession>
<gene>
    <name evidence="1" type="ORF">AVDCRST_MAG14-894</name>
</gene>
<protein>
    <submittedName>
        <fullName evidence="1">Uncharacterized protein</fullName>
    </submittedName>
</protein>